<protein>
    <recommendedName>
        <fullName evidence="1">VWFD domain-containing protein</fullName>
    </recommendedName>
</protein>
<evidence type="ECO:0000259" key="1">
    <source>
        <dbReference type="PROSITE" id="PS51233"/>
    </source>
</evidence>
<dbReference type="PANTHER" id="PTHR37860:SF2">
    <property type="entry name" value="VITELLOGENIN DOMAIN-CONTAINING PROTEIN"/>
    <property type="match status" value="1"/>
</dbReference>
<dbReference type="SMART" id="SM00216">
    <property type="entry name" value="VWD"/>
    <property type="match status" value="1"/>
</dbReference>
<dbReference type="PROSITE" id="PS51233">
    <property type="entry name" value="VWFD"/>
    <property type="match status" value="1"/>
</dbReference>
<dbReference type="VEuPathDB" id="VectorBase:LOC119181228"/>
<reference evidence="2" key="1">
    <citation type="journal article" date="2020" name="Cell">
        <title>Large-Scale Comparative Analyses of Tick Genomes Elucidate Their Genetic Diversity and Vector Capacities.</title>
        <authorList>
            <consortium name="Tick Genome and Microbiome Consortium (TIGMIC)"/>
            <person name="Jia N."/>
            <person name="Wang J."/>
            <person name="Shi W."/>
            <person name="Du L."/>
            <person name="Sun Y."/>
            <person name="Zhan W."/>
            <person name="Jiang J.F."/>
            <person name="Wang Q."/>
            <person name="Zhang B."/>
            <person name="Ji P."/>
            <person name="Bell-Sakyi L."/>
            <person name="Cui X.M."/>
            <person name="Yuan T.T."/>
            <person name="Jiang B.G."/>
            <person name="Yang W.F."/>
            <person name="Lam T.T."/>
            <person name="Chang Q.C."/>
            <person name="Ding S.J."/>
            <person name="Wang X.J."/>
            <person name="Zhu J.G."/>
            <person name="Ruan X.D."/>
            <person name="Zhao L."/>
            <person name="Wei J.T."/>
            <person name="Ye R.Z."/>
            <person name="Que T.C."/>
            <person name="Du C.H."/>
            <person name="Zhou Y.H."/>
            <person name="Cheng J.X."/>
            <person name="Dai P.F."/>
            <person name="Guo W.B."/>
            <person name="Han X.H."/>
            <person name="Huang E.J."/>
            <person name="Li L.F."/>
            <person name="Wei W."/>
            <person name="Gao Y.C."/>
            <person name="Liu J.Z."/>
            <person name="Shao H.Z."/>
            <person name="Wang X."/>
            <person name="Wang C.C."/>
            <person name="Yang T.C."/>
            <person name="Huo Q.B."/>
            <person name="Li W."/>
            <person name="Chen H.Y."/>
            <person name="Chen S.E."/>
            <person name="Zhou L.G."/>
            <person name="Ni X.B."/>
            <person name="Tian J.H."/>
            <person name="Sheng Y."/>
            <person name="Liu T."/>
            <person name="Pan Y.S."/>
            <person name="Xia L.Y."/>
            <person name="Li J."/>
            <person name="Zhao F."/>
            <person name="Cao W.C."/>
        </authorList>
    </citation>
    <scope>NUCLEOTIDE SEQUENCE</scope>
    <source>
        <strain evidence="2">Rmic-2018</strain>
    </source>
</reference>
<comment type="caution">
    <text evidence="2">The sequence shown here is derived from an EMBL/GenBank/DDBJ whole genome shotgun (WGS) entry which is preliminary data.</text>
</comment>
<gene>
    <name evidence="2" type="ORF">HPB51_002191</name>
</gene>
<dbReference type="AlphaFoldDB" id="A0A9J6EJX5"/>
<accession>A0A9J6EJX5</accession>
<dbReference type="EMBL" id="JABSTU010000003">
    <property type="protein sequence ID" value="KAH8034777.1"/>
    <property type="molecule type" value="Genomic_DNA"/>
</dbReference>
<sequence>MVDDVRNAPIVRQVTRKVEDAADYVTDKISEMLYRARRAVWDAVEAIKENPDYPIAGGTYGANTEFWQNLQRNLRESVTARDVAVLREADHKNGKYIVDFNLPTDLDSIRQSWHEWLAEEDDDAAERRPKKSAESTPDMIDYISSMFQRKWMPPFDGEGKMMCVGTGRELTLCGNSNASSGELDFVDGNFTVLLKYHPENPRIHGRVPKSIIVQLGQSYIEIFPDDGSMFLNGQAVELPLILEGGEVIARRVDDVITVEDEKALRVSCHLYYDVCTVKINGWYFGNTAGLLGTYNNERGDDLMKPKGQASPRAIFLYNVAQFVKKWETSRGCKGPVSVLSEQVAVDSEGYNLCEKYFKDDDSPLADGFWQESPEPYFDLCLRHMATPGIEPRHAICNISMAYLLQLEKYSISANLPSECYTCSLPGGATLKFGDYLTLGSDNSAPRRPSSMDIVLVVEEDACHADVVRELDNTMRIVDKELLSAGFSNNRFALIGFGHGSGHNSMPHVRTARGSIFFESHNLPLATQKMRLEAPANSDGRPVNKDVFDAIRYASLLPFRANVAKAIIVIACADCKEEQSELSYSDIQTQLLDHGITLHFVSDKRIEVRKSIIKGKGIYGVDADSVYGSKDVSQKMLLGQPDLRPQVAVAKDICIALAQEVHGSFFSSAMLRSDGKNWKTVFARRVAKALKPAKQYGGAEDYCERCECTHGSDVRPQVVCRPCRPLKPKVPLAAWREEYERP</sequence>
<dbReference type="Proteomes" id="UP000821866">
    <property type="component" value="Chromosome 11"/>
</dbReference>
<evidence type="ECO:0000313" key="2">
    <source>
        <dbReference type="EMBL" id="KAH8034777.1"/>
    </source>
</evidence>
<dbReference type="InterPro" id="IPR001846">
    <property type="entry name" value="VWF_type-D"/>
</dbReference>
<dbReference type="Pfam" id="PF00094">
    <property type="entry name" value="VWD"/>
    <property type="match status" value="1"/>
</dbReference>
<keyword evidence="3" id="KW-1185">Reference proteome</keyword>
<feature type="domain" description="VWFD" evidence="1">
    <location>
        <begin position="142"/>
        <end position="333"/>
    </location>
</feature>
<name>A0A9J6EJX5_RHIMP</name>
<organism evidence="2 3">
    <name type="scientific">Rhipicephalus microplus</name>
    <name type="common">Cattle tick</name>
    <name type="synonym">Boophilus microplus</name>
    <dbReference type="NCBI Taxonomy" id="6941"/>
    <lineage>
        <taxon>Eukaryota</taxon>
        <taxon>Metazoa</taxon>
        <taxon>Ecdysozoa</taxon>
        <taxon>Arthropoda</taxon>
        <taxon>Chelicerata</taxon>
        <taxon>Arachnida</taxon>
        <taxon>Acari</taxon>
        <taxon>Parasitiformes</taxon>
        <taxon>Ixodida</taxon>
        <taxon>Ixodoidea</taxon>
        <taxon>Ixodidae</taxon>
        <taxon>Rhipicephalinae</taxon>
        <taxon>Rhipicephalus</taxon>
        <taxon>Boophilus</taxon>
    </lineage>
</organism>
<reference evidence="2" key="2">
    <citation type="submission" date="2021-09" db="EMBL/GenBank/DDBJ databases">
        <authorList>
            <person name="Jia N."/>
            <person name="Wang J."/>
            <person name="Shi W."/>
            <person name="Du L."/>
            <person name="Sun Y."/>
            <person name="Zhan W."/>
            <person name="Jiang J."/>
            <person name="Wang Q."/>
            <person name="Zhang B."/>
            <person name="Ji P."/>
            <person name="Sakyi L.B."/>
            <person name="Cui X."/>
            <person name="Yuan T."/>
            <person name="Jiang B."/>
            <person name="Yang W."/>
            <person name="Lam T.T.-Y."/>
            <person name="Chang Q."/>
            <person name="Ding S."/>
            <person name="Wang X."/>
            <person name="Zhu J."/>
            <person name="Ruan X."/>
            <person name="Zhao L."/>
            <person name="Wei J."/>
            <person name="Que T."/>
            <person name="Du C."/>
            <person name="Cheng J."/>
            <person name="Dai P."/>
            <person name="Han X."/>
            <person name="Huang E."/>
            <person name="Gao Y."/>
            <person name="Liu J."/>
            <person name="Shao H."/>
            <person name="Ye R."/>
            <person name="Li L."/>
            <person name="Wei W."/>
            <person name="Wang X."/>
            <person name="Wang C."/>
            <person name="Huo Q."/>
            <person name="Li W."/>
            <person name="Guo W."/>
            <person name="Chen H."/>
            <person name="Chen S."/>
            <person name="Zhou L."/>
            <person name="Zhou L."/>
            <person name="Ni X."/>
            <person name="Tian J."/>
            <person name="Zhou Y."/>
            <person name="Sheng Y."/>
            <person name="Liu T."/>
            <person name="Pan Y."/>
            <person name="Xia L."/>
            <person name="Li J."/>
            <person name="Zhao F."/>
            <person name="Cao W."/>
        </authorList>
    </citation>
    <scope>NUCLEOTIDE SEQUENCE</scope>
    <source>
        <strain evidence="2">Rmic-2018</strain>
        <tissue evidence="2">Larvae</tissue>
    </source>
</reference>
<proteinExistence type="predicted"/>
<evidence type="ECO:0000313" key="3">
    <source>
        <dbReference type="Proteomes" id="UP000821866"/>
    </source>
</evidence>
<dbReference type="PANTHER" id="PTHR37860">
    <property type="entry name" value="AGAP008810-PA"/>
    <property type="match status" value="1"/>
</dbReference>